<feature type="transmembrane region" description="Helical" evidence="9">
    <location>
        <begin position="70"/>
        <end position="91"/>
    </location>
</feature>
<reference evidence="10" key="1">
    <citation type="journal article" date="2020" name="BMC Evol. Biol.">
        <title>A mitogenomic phylogeny of chitons (Mollusca: Polyplacophora).</title>
        <authorList>
            <person name="Irisarri I."/>
            <person name="Uribe J.E."/>
            <person name="Eernisse D.J."/>
            <person name="Zardoya R."/>
        </authorList>
    </citation>
    <scope>NUCLEOTIDE SEQUENCE</scope>
</reference>
<feature type="transmembrane region" description="Helical" evidence="9">
    <location>
        <begin position="142"/>
        <end position="161"/>
    </location>
</feature>
<dbReference type="InterPro" id="IPR018086">
    <property type="entry name" value="NADH_UbQ_OxRdtase_su1_CS"/>
</dbReference>
<accession>A0A6H1PGU4</accession>
<dbReference type="PANTHER" id="PTHR11432:SF3">
    <property type="entry name" value="NADH-UBIQUINONE OXIDOREDUCTASE CHAIN 1"/>
    <property type="match status" value="1"/>
</dbReference>
<dbReference type="PROSITE" id="PS00668">
    <property type="entry name" value="COMPLEX1_ND1_2"/>
    <property type="match status" value="1"/>
</dbReference>
<dbReference type="PROSITE" id="PS00667">
    <property type="entry name" value="COMPLEX1_ND1_1"/>
    <property type="match status" value="1"/>
</dbReference>
<comment type="subcellular location">
    <subcellularLocation>
        <location evidence="1">Membrane</location>
        <topology evidence="1">Multi-pass membrane protein</topology>
    </subcellularLocation>
    <subcellularLocation>
        <location evidence="7">Mitochondrion inner membrane</location>
        <topology evidence="7">Multi-pass membrane protein</topology>
    </subcellularLocation>
</comment>
<feature type="transmembrane region" description="Helical" evidence="9">
    <location>
        <begin position="284"/>
        <end position="304"/>
    </location>
</feature>
<dbReference type="GO" id="GO:0005743">
    <property type="term" value="C:mitochondrial inner membrane"/>
    <property type="evidence" value="ECO:0007669"/>
    <property type="project" value="UniProtKB-SubCell"/>
</dbReference>
<gene>
    <name evidence="10" type="primary">ND1</name>
</gene>
<proteinExistence type="inferred from homology"/>
<comment type="catalytic activity">
    <reaction evidence="8">
        <text>a ubiquinone + NADH + 5 H(+)(in) = a ubiquinol + NAD(+) + 4 H(+)(out)</text>
        <dbReference type="Rhea" id="RHEA:29091"/>
        <dbReference type="Rhea" id="RHEA-COMP:9565"/>
        <dbReference type="Rhea" id="RHEA-COMP:9566"/>
        <dbReference type="ChEBI" id="CHEBI:15378"/>
        <dbReference type="ChEBI" id="CHEBI:16389"/>
        <dbReference type="ChEBI" id="CHEBI:17976"/>
        <dbReference type="ChEBI" id="CHEBI:57540"/>
        <dbReference type="ChEBI" id="CHEBI:57945"/>
        <dbReference type="EC" id="7.1.1.2"/>
    </reaction>
</comment>
<dbReference type="GeneID" id="54614960"/>
<evidence type="ECO:0000256" key="9">
    <source>
        <dbReference type="SAM" id="Phobius"/>
    </source>
</evidence>
<feature type="transmembrane region" description="Helical" evidence="9">
    <location>
        <begin position="6"/>
        <end position="25"/>
    </location>
</feature>
<dbReference type="EC" id="7.1.1.2" evidence="8"/>
<evidence type="ECO:0000256" key="3">
    <source>
        <dbReference type="ARBA" id="ARBA00021009"/>
    </source>
</evidence>
<dbReference type="HAMAP" id="MF_01350">
    <property type="entry name" value="NDH1_NuoH"/>
    <property type="match status" value="1"/>
</dbReference>
<evidence type="ECO:0000256" key="7">
    <source>
        <dbReference type="RuleBase" id="RU000471"/>
    </source>
</evidence>
<evidence type="ECO:0000256" key="2">
    <source>
        <dbReference type="ARBA" id="ARBA00010535"/>
    </source>
</evidence>
<keyword evidence="7" id="KW-0520">NAD</keyword>
<dbReference type="Pfam" id="PF00146">
    <property type="entry name" value="NADHdh"/>
    <property type="match status" value="1"/>
</dbReference>
<sequence length="319" mass="36311">MFLGILSLVTCYIPILVSIAFFTLFERKGLGYFQNRKGPNKVGYFGIIQPFADAMKLFCKEQIKLISFNIVPYFFAPVFSLMLALCLWSLYYSSYAVWFSLFGVLFFLSVSAINVYSTLMAGWASNSKYALLGAFRAIAQTISYEVSLALILLSCVCLSSSFNLCVVLEYSSVVWSCFLLFPVCFMWFVSILAETNRAPFDFAEGESELVSGFNIEYGSGGFALIFMAEYANILFMSMMSSLLFFGGKMIWLVTGVIAFCFVWVRASFPRFRYDLLMQLTWTCFLPMSLFILSFVLSLKFFLLLQMTSKLDSWLPMSMF</sequence>
<keyword evidence="8 10" id="KW-0496">Mitochondrion</keyword>
<feature type="transmembrane region" description="Helical" evidence="9">
    <location>
        <begin position="242"/>
        <end position="264"/>
    </location>
</feature>
<dbReference type="GO" id="GO:0003954">
    <property type="term" value="F:NADH dehydrogenase activity"/>
    <property type="evidence" value="ECO:0007669"/>
    <property type="project" value="TreeGrafter"/>
</dbReference>
<evidence type="ECO:0000313" key="10">
    <source>
        <dbReference type="EMBL" id="QIZ12577.1"/>
    </source>
</evidence>
<feature type="transmembrane region" description="Helical" evidence="9">
    <location>
        <begin position="97"/>
        <end position="121"/>
    </location>
</feature>
<name>A0A6H1PGU4_9MOLL</name>
<evidence type="ECO:0000256" key="6">
    <source>
        <dbReference type="ARBA" id="ARBA00023136"/>
    </source>
</evidence>
<comment type="similarity">
    <text evidence="2 7">Belongs to the complex I subunit 1 family.</text>
</comment>
<keyword evidence="8" id="KW-0830">Ubiquinone</keyword>
<dbReference type="CTD" id="4535"/>
<keyword evidence="6 9" id="KW-0472">Membrane</keyword>
<dbReference type="RefSeq" id="YP_009773373.1">
    <property type="nucleotide sequence ID" value="NC_047421.1"/>
</dbReference>
<geneLocation type="mitochondrion" evidence="10"/>
<keyword evidence="4 7" id="KW-0812">Transmembrane</keyword>
<dbReference type="InterPro" id="IPR001694">
    <property type="entry name" value="NADH_UbQ_OxRdtase_su1/FPO"/>
</dbReference>
<feature type="transmembrane region" description="Helical" evidence="9">
    <location>
        <begin position="173"/>
        <end position="193"/>
    </location>
</feature>
<keyword evidence="5 9" id="KW-1133">Transmembrane helix</keyword>
<dbReference type="GO" id="GO:0008137">
    <property type="term" value="F:NADH dehydrogenase (ubiquinone) activity"/>
    <property type="evidence" value="ECO:0007669"/>
    <property type="project" value="UniProtKB-EC"/>
</dbReference>
<evidence type="ECO:0000256" key="8">
    <source>
        <dbReference type="RuleBase" id="RU000473"/>
    </source>
</evidence>
<organism evidence="10">
    <name type="scientific">Nierstraszella lineata</name>
    <dbReference type="NCBI Taxonomy" id="515354"/>
    <lineage>
        <taxon>Eukaryota</taxon>
        <taxon>Metazoa</taxon>
        <taxon>Spiralia</taxon>
        <taxon>Lophotrochozoa</taxon>
        <taxon>Mollusca</taxon>
        <taxon>Polyplacophora</taxon>
        <taxon>Neoloricata</taxon>
        <taxon>Lepidopleurida</taxon>
        <taxon>Nierstraszellidae</taxon>
        <taxon>Nierstraszella</taxon>
    </lineage>
</organism>
<dbReference type="AlphaFoldDB" id="A0A6H1PGU4"/>
<evidence type="ECO:0000256" key="1">
    <source>
        <dbReference type="ARBA" id="ARBA00004141"/>
    </source>
</evidence>
<evidence type="ECO:0000256" key="5">
    <source>
        <dbReference type="ARBA" id="ARBA00022989"/>
    </source>
</evidence>
<dbReference type="PANTHER" id="PTHR11432">
    <property type="entry name" value="NADH DEHYDROGENASE SUBUNIT 1"/>
    <property type="match status" value="1"/>
</dbReference>
<dbReference type="GO" id="GO:0009060">
    <property type="term" value="P:aerobic respiration"/>
    <property type="evidence" value="ECO:0007669"/>
    <property type="project" value="TreeGrafter"/>
</dbReference>
<protein>
    <recommendedName>
        <fullName evidence="3 8">NADH-ubiquinone oxidoreductase chain 1</fullName>
        <ecNumber evidence="8">7.1.1.2</ecNumber>
    </recommendedName>
</protein>
<evidence type="ECO:0000256" key="4">
    <source>
        <dbReference type="ARBA" id="ARBA00022692"/>
    </source>
</evidence>
<dbReference type="EMBL" id="MN864055">
    <property type="protein sequence ID" value="QIZ12577.1"/>
    <property type="molecule type" value="Genomic_DNA"/>
</dbReference>